<dbReference type="InterPro" id="IPR006181">
    <property type="entry name" value="D-amino_acid_oxidase_CS"/>
</dbReference>
<gene>
    <name evidence="8" type="ORF">AU210_000174</name>
</gene>
<dbReference type="AlphaFoldDB" id="A0A2H3HWW3"/>
<evidence type="ECO:0000313" key="8">
    <source>
        <dbReference type="EMBL" id="PCD44718.1"/>
    </source>
</evidence>
<evidence type="ECO:0000256" key="4">
    <source>
        <dbReference type="ARBA" id="ARBA00022827"/>
    </source>
</evidence>
<evidence type="ECO:0000256" key="2">
    <source>
        <dbReference type="ARBA" id="ARBA00006730"/>
    </source>
</evidence>
<dbReference type="InterPro" id="IPR023209">
    <property type="entry name" value="DAO"/>
</dbReference>
<dbReference type="SUPFAM" id="SSF54373">
    <property type="entry name" value="FAD-linked reductases, C-terminal domain"/>
    <property type="match status" value="1"/>
</dbReference>
<evidence type="ECO:0000256" key="6">
    <source>
        <dbReference type="SAM" id="SignalP"/>
    </source>
</evidence>
<keyword evidence="3" id="KW-0285">Flavoprotein</keyword>
<dbReference type="EMBL" id="MABQ02000001">
    <property type="protein sequence ID" value="PCD44718.1"/>
    <property type="molecule type" value="Genomic_DNA"/>
</dbReference>
<sequence length="359" mass="39364">MDHSCQIVVVGAGILGITAALELQETLAASKPRGSITIVATEFPGDECINYASPWAGAHSRIAPCTTPRQVRDRKLEQVTWDVFRAQSKTYPEAGIEFLDAFDYLEDPSEEYLKLQGGYAETEGFQLLQEHELQPNIKFGSKYQAWCLNPPVYCIFLLRRFILRGGNTMRLKLTSLAEAASLAPNVQVVVNCSGVGFGDPDVFPVRGQTCLVSNACDRTITQQNKDGSWTFIIPRPLEGGTIIGGTKEPNNWSARASLETRNHLLTQAAKIYPAILKGNSKFDVIRDIVGRRPERKGGLRLSSESLHLSASRSGESNHRRVVKLIHAYGAGGAGYELCWGVAQEVAKMGLEETPLKSSL</sequence>
<dbReference type="GO" id="GO:0003884">
    <property type="term" value="F:D-amino-acid oxidase activity"/>
    <property type="evidence" value="ECO:0007669"/>
    <property type="project" value="InterPro"/>
</dbReference>
<feature type="domain" description="FAD dependent oxidoreductase" evidence="7">
    <location>
        <begin position="7"/>
        <end position="348"/>
    </location>
</feature>
<dbReference type="Pfam" id="PF01266">
    <property type="entry name" value="DAO"/>
    <property type="match status" value="1"/>
</dbReference>
<dbReference type="GO" id="GO:0071949">
    <property type="term" value="F:FAD binding"/>
    <property type="evidence" value="ECO:0007669"/>
    <property type="project" value="InterPro"/>
</dbReference>
<keyword evidence="5" id="KW-0560">Oxidoreductase</keyword>
<comment type="cofactor">
    <cofactor evidence="1">
        <name>FAD</name>
        <dbReference type="ChEBI" id="CHEBI:57692"/>
    </cofactor>
</comment>
<keyword evidence="6" id="KW-0732">Signal</keyword>
<dbReference type="PROSITE" id="PS00677">
    <property type="entry name" value="DAO"/>
    <property type="match status" value="1"/>
</dbReference>
<comment type="similarity">
    <text evidence="2">Belongs to the DAMOX/DASOX family.</text>
</comment>
<evidence type="ECO:0000259" key="7">
    <source>
        <dbReference type="Pfam" id="PF01266"/>
    </source>
</evidence>
<dbReference type="SUPFAM" id="SSF51971">
    <property type="entry name" value="Nucleotide-binding domain"/>
    <property type="match status" value="1"/>
</dbReference>
<dbReference type="PANTHER" id="PTHR11530:SF26">
    <property type="entry name" value="FAD DEPENDENT OXIDOREDUCTASE SUPERFAMILY (AFU_ORTHOLOGUE AFUA_5G13940)"/>
    <property type="match status" value="1"/>
</dbReference>
<organism evidence="8 9">
    <name type="scientific">Fusarium oxysporum f. sp. radicis-cucumerinum</name>
    <dbReference type="NCBI Taxonomy" id="327505"/>
    <lineage>
        <taxon>Eukaryota</taxon>
        <taxon>Fungi</taxon>
        <taxon>Dikarya</taxon>
        <taxon>Ascomycota</taxon>
        <taxon>Pezizomycotina</taxon>
        <taxon>Sordariomycetes</taxon>
        <taxon>Hypocreomycetidae</taxon>
        <taxon>Hypocreales</taxon>
        <taxon>Nectriaceae</taxon>
        <taxon>Fusarium</taxon>
        <taxon>Fusarium oxysporum species complex</taxon>
    </lineage>
</organism>
<dbReference type="Gene3D" id="3.40.50.720">
    <property type="entry name" value="NAD(P)-binding Rossmann-like Domain"/>
    <property type="match status" value="1"/>
</dbReference>
<proteinExistence type="inferred from homology"/>
<feature type="signal peptide" evidence="6">
    <location>
        <begin position="1"/>
        <end position="20"/>
    </location>
</feature>
<dbReference type="STRING" id="327505.A0A2H3HWW3"/>
<evidence type="ECO:0000256" key="3">
    <source>
        <dbReference type="ARBA" id="ARBA00022630"/>
    </source>
</evidence>
<name>A0A2H3HWW3_FUSOX</name>
<accession>A0A2H3HWW3</accession>
<evidence type="ECO:0000313" key="9">
    <source>
        <dbReference type="Proteomes" id="UP000219602"/>
    </source>
</evidence>
<comment type="caution">
    <text evidence="8">The sequence shown here is derived from an EMBL/GenBank/DDBJ whole genome shotgun (WGS) entry which is preliminary data.</text>
</comment>
<dbReference type="InterPro" id="IPR006076">
    <property type="entry name" value="FAD-dep_OxRdtase"/>
</dbReference>
<dbReference type="GO" id="GO:0005737">
    <property type="term" value="C:cytoplasm"/>
    <property type="evidence" value="ECO:0007669"/>
    <property type="project" value="TreeGrafter"/>
</dbReference>
<reference evidence="8 9" key="2">
    <citation type="journal article" date="2017" name="Sci. Rep.">
        <title>A mobile pathogenicity chromosome in Fusarium oxysporum for infection of multiple cucurbit species.</title>
        <authorList>
            <person name="van Dam P."/>
            <person name="Fokkens L."/>
            <person name="Ayukawa Y."/>
            <person name="van der Gragt M."/>
            <person name="Ter Horst A."/>
            <person name="Brankovics B."/>
            <person name="Houterman P.M."/>
            <person name="Arie T."/>
            <person name="Rep M."/>
        </authorList>
    </citation>
    <scope>NUCLEOTIDE SEQUENCE [LARGE SCALE GENOMIC DNA]</scope>
    <source>
        <strain evidence="8 9">Forc016</strain>
    </source>
</reference>
<protein>
    <recommendedName>
        <fullName evidence="7">FAD dependent oxidoreductase domain-containing protein</fullName>
    </recommendedName>
</protein>
<dbReference type="Gene3D" id="3.30.9.10">
    <property type="entry name" value="D-Amino Acid Oxidase, subunit A, domain 2"/>
    <property type="match status" value="1"/>
</dbReference>
<evidence type="ECO:0000256" key="1">
    <source>
        <dbReference type="ARBA" id="ARBA00001974"/>
    </source>
</evidence>
<keyword evidence="4" id="KW-0274">FAD</keyword>
<feature type="chain" id="PRO_5013608212" description="FAD dependent oxidoreductase domain-containing protein" evidence="6">
    <location>
        <begin position="21"/>
        <end position="359"/>
    </location>
</feature>
<evidence type="ECO:0000256" key="5">
    <source>
        <dbReference type="ARBA" id="ARBA00023002"/>
    </source>
</evidence>
<dbReference type="GO" id="GO:0019478">
    <property type="term" value="P:D-amino acid catabolic process"/>
    <property type="evidence" value="ECO:0007669"/>
    <property type="project" value="TreeGrafter"/>
</dbReference>
<dbReference type="PANTHER" id="PTHR11530">
    <property type="entry name" value="D-AMINO ACID OXIDASE"/>
    <property type="match status" value="1"/>
</dbReference>
<dbReference type="PIRSF" id="PIRSF000189">
    <property type="entry name" value="D-aa_oxidase"/>
    <property type="match status" value="1"/>
</dbReference>
<reference evidence="8 9" key="1">
    <citation type="journal article" date="2016" name="Environ. Microbiol.">
        <title>Effector profiles distinguish formae speciales of Fusarium oxysporum.</title>
        <authorList>
            <person name="van Dam P."/>
            <person name="Fokkens L."/>
            <person name="Schmidt S.M."/>
            <person name="Linmans J.H."/>
            <person name="Kistler H.C."/>
            <person name="Ma L.J."/>
            <person name="Rep M."/>
        </authorList>
    </citation>
    <scope>NUCLEOTIDE SEQUENCE [LARGE SCALE GENOMIC DNA]</scope>
    <source>
        <strain evidence="8 9">Forc016</strain>
    </source>
</reference>
<dbReference type="Proteomes" id="UP000219602">
    <property type="component" value="Chromosome 1"/>
</dbReference>